<reference evidence="7" key="3">
    <citation type="submission" date="2019-06" db="EMBL/GenBank/DDBJ databases">
        <authorList>
            <person name="Poynton C."/>
            <person name="Hasenbein S."/>
            <person name="Benoit J.B."/>
            <person name="Sepulveda M.S."/>
            <person name="Poelchau M.F."/>
            <person name="Murali S.C."/>
            <person name="Chen S."/>
            <person name="Glastad K.M."/>
            <person name="Werren J.H."/>
            <person name="Vineis J.H."/>
            <person name="Bowen J.L."/>
            <person name="Friedrich M."/>
            <person name="Jones J."/>
            <person name="Robertson H.M."/>
            <person name="Feyereisen R."/>
            <person name="Mechler-Hickson A."/>
            <person name="Mathers N."/>
            <person name="Lee C.E."/>
            <person name="Colbourne J.K."/>
            <person name="Biales A."/>
            <person name="Johnston J.S."/>
            <person name="Wellborn G.A."/>
            <person name="Rosendale A.J."/>
            <person name="Cridge A.G."/>
            <person name="Munoz-Torres M.C."/>
            <person name="Bain P.A."/>
            <person name="Manny A.R."/>
            <person name="Major K.M."/>
            <person name="Lambert F.N."/>
            <person name="Vulpe C.D."/>
            <person name="Tuck P."/>
            <person name="Blalock B.J."/>
            <person name="Lin Y.-Y."/>
            <person name="Smith M.E."/>
            <person name="Ochoa-Acuna H."/>
            <person name="Chen M.-J.M."/>
            <person name="Childers C.P."/>
            <person name="Qu J."/>
            <person name="Dugan S."/>
            <person name="Lee S.L."/>
            <person name="Chao H."/>
            <person name="Dinh H."/>
            <person name="Han Y."/>
            <person name="Doddapaneni H."/>
            <person name="Worley K.C."/>
            <person name="Muzny D.M."/>
            <person name="Gibbs R.A."/>
            <person name="Richards S."/>
        </authorList>
    </citation>
    <scope>NUCLEOTIDE SEQUENCE</scope>
    <source>
        <strain evidence="7">HAZT.00-mixed</strain>
        <tissue evidence="7">Whole organism</tissue>
    </source>
</reference>
<evidence type="ECO:0000256" key="5">
    <source>
        <dbReference type="ARBA" id="ARBA00023136"/>
    </source>
</evidence>
<dbReference type="PANTHER" id="PTHR20886">
    <property type="entry name" value="VANG-LIKE PROTEIN"/>
    <property type="match status" value="1"/>
</dbReference>
<keyword evidence="4" id="KW-1133">Transmembrane helix</keyword>
<dbReference type="Pfam" id="PF06638">
    <property type="entry name" value="Strabismus"/>
    <property type="match status" value="1"/>
</dbReference>
<reference evidence="7" key="1">
    <citation type="submission" date="2014-08" db="EMBL/GenBank/DDBJ databases">
        <authorList>
            <person name="Murali S."/>
            <person name="Richards S."/>
            <person name="Bandaranaike D."/>
            <person name="Bellair M."/>
            <person name="Blankenburg K."/>
            <person name="Chao H."/>
            <person name="Dinh H."/>
            <person name="Doddapaneni H."/>
            <person name="Dugan-Rocha S."/>
            <person name="Elkadiri S."/>
            <person name="Gnanaolivu R."/>
            <person name="Hughes D."/>
            <person name="Lee S."/>
            <person name="Li M."/>
            <person name="Ming W."/>
            <person name="Munidasa M."/>
            <person name="Muniz J."/>
            <person name="Nguyen L."/>
            <person name="Osuji N."/>
            <person name="Pu L.-L."/>
            <person name="Puazo M."/>
            <person name="Skinner E."/>
            <person name="Qu C."/>
            <person name="Quiroz J."/>
            <person name="Raj R."/>
            <person name="Weissenberger G."/>
            <person name="Xin Y."/>
            <person name="Zou X."/>
            <person name="Han Y."/>
            <person name="Worley K."/>
            <person name="Muzny D."/>
            <person name="Gibbs R."/>
        </authorList>
    </citation>
    <scope>NUCLEOTIDE SEQUENCE</scope>
    <source>
        <strain evidence="7">HAZT.00-mixed</strain>
        <tissue evidence="7">Whole organism</tissue>
    </source>
</reference>
<keyword evidence="3" id="KW-0812">Transmembrane</keyword>
<comment type="caution">
    <text evidence="7">The sequence shown here is derived from an EMBL/GenBank/DDBJ whole genome shotgun (WGS) entry which is preliminary data.</text>
</comment>
<dbReference type="InterPro" id="IPR009539">
    <property type="entry name" value="VANGL"/>
</dbReference>
<dbReference type="EMBL" id="JQDR03015442">
    <property type="protein sequence ID" value="KAA0186638.1"/>
    <property type="molecule type" value="Genomic_DNA"/>
</dbReference>
<sequence length="137" mass="15666">MNPQEAAQSIFPGLARALQKYLRVTRQQPRHSMDAILSHLALCLQHDMSPRAFLEKYLQPTPILQNDQEHRGVQSWGLVCEQLLSRPIKAGTVFQLRQNDVSLLCCVQPLPHYNISEEIIHPKSNKFVLRLNSETSV</sequence>
<protein>
    <submittedName>
        <fullName evidence="7">Uncharacterized protein</fullName>
    </submittedName>
</protein>
<evidence type="ECO:0000256" key="3">
    <source>
        <dbReference type="ARBA" id="ARBA00022692"/>
    </source>
</evidence>
<comment type="similarity">
    <text evidence="6">Belongs to the Vang family.</text>
</comment>
<organism evidence="7">
    <name type="scientific">Hyalella azteca</name>
    <name type="common">Amphipod</name>
    <dbReference type="NCBI Taxonomy" id="294128"/>
    <lineage>
        <taxon>Eukaryota</taxon>
        <taxon>Metazoa</taxon>
        <taxon>Ecdysozoa</taxon>
        <taxon>Arthropoda</taxon>
        <taxon>Crustacea</taxon>
        <taxon>Multicrustacea</taxon>
        <taxon>Malacostraca</taxon>
        <taxon>Eumalacostraca</taxon>
        <taxon>Peracarida</taxon>
        <taxon>Amphipoda</taxon>
        <taxon>Senticaudata</taxon>
        <taxon>Talitrida</taxon>
        <taxon>Talitroidea</taxon>
        <taxon>Hyalellidae</taxon>
        <taxon>Hyalella</taxon>
    </lineage>
</organism>
<gene>
    <name evidence="7" type="ORF">HAZT_HAZT008179</name>
</gene>
<evidence type="ECO:0000256" key="2">
    <source>
        <dbReference type="ARBA" id="ARBA00022475"/>
    </source>
</evidence>
<evidence type="ECO:0000256" key="6">
    <source>
        <dbReference type="ARBA" id="ARBA00025718"/>
    </source>
</evidence>
<reference evidence="7" key="2">
    <citation type="journal article" date="2018" name="Environ. Sci. Technol.">
        <title>The Toxicogenome of Hyalella azteca: A Model for Sediment Ecotoxicology and Evolutionary Toxicology.</title>
        <authorList>
            <person name="Poynton H.C."/>
            <person name="Hasenbein S."/>
            <person name="Benoit J.B."/>
            <person name="Sepulveda M.S."/>
            <person name="Poelchau M.F."/>
            <person name="Hughes D.S.T."/>
            <person name="Murali S.C."/>
            <person name="Chen S."/>
            <person name="Glastad K.M."/>
            <person name="Goodisman M.A.D."/>
            <person name="Werren J.H."/>
            <person name="Vineis J.H."/>
            <person name="Bowen J.L."/>
            <person name="Friedrich M."/>
            <person name="Jones J."/>
            <person name="Robertson H.M."/>
            <person name="Feyereisen R."/>
            <person name="Mechler-Hickson A."/>
            <person name="Mathers N."/>
            <person name="Lee C.E."/>
            <person name="Colbourne J.K."/>
            <person name="Biales A."/>
            <person name="Johnston J.S."/>
            <person name="Wellborn G.A."/>
            <person name="Rosendale A.J."/>
            <person name="Cridge A.G."/>
            <person name="Munoz-Torres M.C."/>
            <person name="Bain P.A."/>
            <person name="Manny A.R."/>
            <person name="Major K.M."/>
            <person name="Lambert F.N."/>
            <person name="Vulpe C.D."/>
            <person name="Tuck P."/>
            <person name="Blalock B.J."/>
            <person name="Lin Y.Y."/>
            <person name="Smith M.E."/>
            <person name="Ochoa-Acuna H."/>
            <person name="Chen M.M."/>
            <person name="Childers C.P."/>
            <person name="Qu J."/>
            <person name="Dugan S."/>
            <person name="Lee S.L."/>
            <person name="Chao H."/>
            <person name="Dinh H."/>
            <person name="Han Y."/>
            <person name="Doddapaneni H."/>
            <person name="Worley K.C."/>
            <person name="Muzny D.M."/>
            <person name="Gibbs R.A."/>
            <person name="Richards S."/>
        </authorList>
    </citation>
    <scope>NUCLEOTIDE SEQUENCE</scope>
    <source>
        <strain evidence="7">HAZT.00-mixed</strain>
        <tissue evidence="7">Whole organism</tissue>
    </source>
</reference>
<accession>A0A6A0GSN6</accession>
<comment type="subcellular location">
    <subcellularLocation>
        <location evidence="1">Cell membrane</location>
        <topology evidence="1">Multi-pass membrane protein</topology>
    </subcellularLocation>
</comment>
<keyword evidence="2" id="KW-1003">Cell membrane</keyword>
<evidence type="ECO:0000256" key="1">
    <source>
        <dbReference type="ARBA" id="ARBA00004651"/>
    </source>
</evidence>
<dbReference type="AlphaFoldDB" id="A0A6A0GSN6"/>
<dbReference type="Proteomes" id="UP000711488">
    <property type="component" value="Unassembled WGS sequence"/>
</dbReference>
<evidence type="ECO:0000256" key="4">
    <source>
        <dbReference type="ARBA" id="ARBA00022989"/>
    </source>
</evidence>
<dbReference type="GO" id="GO:0005886">
    <property type="term" value="C:plasma membrane"/>
    <property type="evidence" value="ECO:0007669"/>
    <property type="project" value="UniProtKB-SubCell"/>
</dbReference>
<evidence type="ECO:0000313" key="7">
    <source>
        <dbReference type="EMBL" id="KAA0186638.1"/>
    </source>
</evidence>
<name>A0A6A0GSN6_HYAAZ</name>
<proteinExistence type="inferred from homology"/>
<keyword evidence="5" id="KW-0472">Membrane</keyword>